<name>A0ABY5SH30_9BACL</name>
<reference evidence="1" key="1">
    <citation type="submission" date="2022-01" db="EMBL/GenBank/DDBJ databases">
        <title>Paenibacillus spongiae sp. nov., isolated from marine sponge.</title>
        <authorList>
            <person name="Li Z."/>
            <person name="Zhang M."/>
        </authorList>
    </citation>
    <scope>NUCLEOTIDE SEQUENCE</scope>
    <source>
        <strain evidence="1">PHS-Z3</strain>
    </source>
</reference>
<evidence type="ECO:0000313" key="1">
    <source>
        <dbReference type="EMBL" id="UVI33287.1"/>
    </source>
</evidence>
<evidence type="ECO:0000313" key="2">
    <source>
        <dbReference type="Proteomes" id="UP001057877"/>
    </source>
</evidence>
<sequence>MKVTIINKCIKVGSMEIAGIGSSTVVLIGDTETIVNSSIFDTPADSLIFDPRVPLKHNENNP</sequence>
<protein>
    <submittedName>
        <fullName evidence="1">Spore gernimation protein GerPD</fullName>
    </submittedName>
</protein>
<organism evidence="1 2">
    <name type="scientific">Paenibacillus spongiae</name>
    <dbReference type="NCBI Taxonomy" id="2909671"/>
    <lineage>
        <taxon>Bacteria</taxon>
        <taxon>Bacillati</taxon>
        <taxon>Bacillota</taxon>
        <taxon>Bacilli</taxon>
        <taxon>Bacillales</taxon>
        <taxon>Paenibacillaceae</taxon>
        <taxon>Paenibacillus</taxon>
    </lineage>
</organism>
<gene>
    <name evidence="1" type="ORF">L1F29_16210</name>
</gene>
<proteinExistence type="predicted"/>
<dbReference type="RefSeq" id="WP_258389340.1">
    <property type="nucleotide sequence ID" value="NZ_CP091430.1"/>
</dbReference>
<dbReference type="EMBL" id="CP091430">
    <property type="protein sequence ID" value="UVI33287.1"/>
    <property type="molecule type" value="Genomic_DNA"/>
</dbReference>
<accession>A0ABY5SH30</accession>
<dbReference type="Proteomes" id="UP001057877">
    <property type="component" value="Chromosome"/>
</dbReference>
<keyword evidence="2" id="KW-1185">Reference proteome</keyword>